<feature type="transmembrane region" description="Helical" evidence="13">
    <location>
        <begin position="384"/>
        <end position="407"/>
    </location>
</feature>
<evidence type="ECO:0000256" key="4">
    <source>
        <dbReference type="ARBA" id="ARBA00012037"/>
    </source>
</evidence>
<keyword evidence="17" id="KW-0328">Glycosyltransferase</keyword>
<dbReference type="AlphaFoldDB" id="A0A2X4RFV9"/>
<evidence type="ECO:0000256" key="3">
    <source>
        <dbReference type="ARBA" id="ARBA00009655"/>
    </source>
</evidence>
<feature type="transmembrane region" description="Helical" evidence="13">
    <location>
        <begin position="210"/>
        <end position="227"/>
    </location>
</feature>
<evidence type="ECO:0000259" key="15">
    <source>
        <dbReference type="Pfam" id="PF12250"/>
    </source>
</evidence>
<feature type="domain" description="Arabinofuranosyltransferase AftA N-terminal" evidence="15">
    <location>
        <begin position="27"/>
        <end position="462"/>
    </location>
</feature>
<feature type="transmembrane region" description="Helical" evidence="13">
    <location>
        <begin position="413"/>
        <end position="430"/>
    </location>
</feature>
<evidence type="ECO:0000256" key="9">
    <source>
        <dbReference type="ARBA" id="ARBA00022989"/>
    </source>
</evidence>
<dbReference type="GO" id="GO:0045227">
    <property type="term" value="P:capsule polysaccharide biosynthetic process"/>
    <property type="evidence" value="ECO:0007669"/>
    <property type="project" value="UniProtKB-UniPathway"/>
</dbReference>
<reference evidence="16 19" key="2">
    <citation type="submission" date="2020-12" db="EMBL/GenBank/DDBJ databases">
        <title>FDA dAtabase for Regulatory Grade micrObial Sequences (FDA-ARGOS): Supporting development and validation of Infectious Disease Dx tests.</title>
        <authorList>
            <person name="Sproer C."/>
            <person name="Gronow S."/>
            <person name="Severitt S."/>
            <person name="Schroder I."/>
            <person name="Tallon L."/>
            <person name="Sadzewicz L."/>
            <person name="Zhao X."/>
            <person name="Boylan J."/>
            <person name="Ott S."/>
            <person name="Bowen H."/>
            <person name="Vavikolanu K."/>
            <person name="Mehta A."/>
            <person name="Aluvathingal J."/>
            <person name="Nadendla S."/>
            <person name="Lowell S."/>
            <person name="Myers T."/>
            <person name="Yan Y."/>
            <person name="Sichtig H."/>
        </authorList>
    </citation>
    <scope>NUCLEOTIDE SEQUENCE [LARGE SCALE GENOMIC DNA]</scope>
    <source>
        <strain evidence="16 19">FDAARGOS_894</strain>
    </source>
</reference>
<feature type="transmembrane region" description="Helical" evidence="13">
    <location>
        <begin position="349"/>
        <end position="372"/>
    </location>
</feature>
<dbReference type="Pfam" id="PF12249">
    <property type="entry name" value="AftA_C"/>
    <property type="match status" value="1"/>
</dbReference>
<evidence type="ECO:0000313" key="18">
    <source>
        <dbReference type="Proteomes" id="UP000249264"/>
    </source>
</evidence>
<feature type="domain" description="Arabinofuranosyltransferase AftA C-terminal" evidence="14">
    <location>
        <begin position="470"/>
        <end position="646"/>
    </location>
</feature>
<dbReference type="Proteomes" id="UP000249264">
    <property type="component" value="Chromosome 1"/>
</dbReference>
<dbReference type="EMBL" id="LS483460">
    <property type="protein sequence ID" value="SQI01116.1"/>
    <property type="molecule type" value="Genomic_DNA"/>
</dbReference>
<evidence type="ECO:0000313" key="16">
    <source>
        <dbReference type="EMBL" id="QPS60073.1"/>
    </source>
</evidence>
<reference evidence="17 18" key="1">
    <citation type="submission" date="2018-06" db="EMBL/GenBank/DDBJ databases">
        <authorList>
            <consortium name="Pathogen Informatics"/>
            <person name="Doyle S."/>
        </authorList>
    </citation>
    <scope>NUCLEOTIDE SEQUENCE [LARGE SCALE GENOMIC DNA]</scope>
    <source>
        <strain evidence="17 18">NCTC10288</strain>
    </source>
</reference>
<dbReference type="GeneID" id="70784304"/>
<name>A0A2X4RFV9_9CORY</name>
<feature type="transmembrane region" description="Helical" evidence="13">
    <location>
        <begin position="256"/>
        <end position="276"/>
    </location>
</feature>
<dbReference type="GO" id="GO:0016757">
    <property type="term" value="F:glycosyltransferase activity"/>
    <property type="evidence" value="ECO:0007669"/>
    <property type="project" value="UniProtKB-KW"/>
</dbReference>
<feature type="transmembrane region" description="Helical" evidence="13">
    <location>
        <begin position="306"/>
        <end position="329"/>
    </location>
</feature>
<keyword evidence="8 13" id="KW-0812">Transmembrane</keyword>
<evidence type="ECO:0000313" key="19">
    <source>
        <dbReference type="Proteomes" id="UP000594905"/>
    </source>
</evidence>
<organism evidence="17 18">
    <name type="scientific">Corynebacterium minutissimum</name>
    <dbReference type="NCBI Taxonomy" id="38301"/>
    <lineage>
        <taxon>Bacteria</taxon>
        <taxon>Bacillati</taxon>
        <taxon>Actinomycetota</taxon>
        <taxon>Actinomycetes</taxon>
        <taxon>Mycobacteriales</taxon>
        <taxon>Corynebacteriaceae</taxon>
        <taxon>Corynebacterium</taxon>
    </lineage>
</organism>
<dbReference type="EMBL" id="CP065689">
    <property type="protein sequence ID" value="QPS60073.1"/>
    <property type="molecule type" value="Genomic_DNA"/>
</dbReference>
<dbReference type="GO" id="GO:0044038">
    <property type="term" value="P:cell wall macromolecule biosynthetic process"/>
    <property type="evidence" value="ECO:0007669"/>
    <property type="project" value="InterPro"/>
</dbReference>
<evidence type="ECO:0000259" key="14">
    <source>
        <dbReference type="Pfam" id="PF12249"/>
    </source>
</evidence>
<dbReference type="GO" id="GO:0005886">
    <property type="term" value="C:plasma membrane"/>
    <property type="evidence" value="ECO:0007669"/>
    <property type="project" value="UniProtKB-SubCell"/>
</dbReference>
<dbReference type="Proteomes" id="UP000594905">
    <property type="component" value="Chromosome"/>
</dbReference>
<keyword evidence="19" id="KW-1185">Reference proteome</keyword>
<keyword evidence="10 13" id="KW-0472">Membrane</keyword>
<dbReference type="Pfam" id="PF12250">
    <property type="entry name" value="AftA_N"/>
    <property type="match status" value="1"/>
</dbReference>
<evidence type="ECO:0000313" key="17">
    <source>
        <dbReference type="EMBL" id="SQI01116.1"/>
    </source>
</evidence>
<dbReference type="EC" id="2.4.2.46" evidence="4"/>
<comment type="catalytic activity">
    <reaction evidence="12">
        <text>Adds an alpha-D-arabinofuranosyl group from trans,octacis-decaprenylphospho-beta-D-arabinofuranose at the 5-O-position of the eighth, tenth and twelfth galactofuranose unit of the galactofuranan chain of [beta-D-galactofuranosyl-(1-&gt;5)-beta-D-galactofuranosyl-(1-&gt;6)]14-beta-D-galactofuranosyl-(1-&gt;5)-beta-D-galactofuranosyl-(1-&gt;4)-alpha-L-rhamnopyranosyl-(1-&gt;3)-N-acetyl-alpha-D-glucosaminyl-diphospho-trans,octacis-decaprenol.</text>
        <dbReference type="EC" id="2.4.2.46"/>
    </reaction>
</comment>
<evidence type="ECO:0000256" key="6">
    <source>
        <dbReference type="ARBA" id="ARBA00022475"/>
    </source>
</evidence>
<evidence type="ECO:0000256" key="13">
    <source>
        <dbReference type="SAM" id="Phobius"/>
    </source>
</evidence>
<evidence type="ECO:0000256" key="8">
    <source>
        <dbReference type="ARBA" id="ARBA00022692"/>
    </source>
</evidence>
<accession>A0A2X4RFV9</accession>
<feature type="transmembrane region" description="Helical" evidence="13">
    <location>
        <begin position="95"/>
        <end position="117"/>
    </location>
</feature>
<evidence type="ECO:0000256" key="10">
    <source>
        <dbReference type="ARBA" id="ARBA00023136"/>
    </source>
</evidence>
<dbReference type="KEGG" id="cmin:NCTC10288_02447"/>
<keyword evidence="9 13" id="KW-1133">Transmembrane helix</keyword>
<evidence type="ECO:0000256" key="5">
    <source>
        <dbReference type="ARBA" id="ARBA00020482"/>
    </source>
</evidence>
<evidence type="ECO:0000256" key="2">
    <source>
        <dbReference type="ARBA" id="ARBA00004776"/>
    </source>
</evidence>
<dbReference type="UniPathway" id="UPA00963"/>
<evidence type="ECO:0000256" key="12">
    <source>
        <dbReference type="ARBA" id="ARBA00034030"/>
    </source>
</evidence>
<comment type="similarity">
    <text evidence="3">Belongs to the glycosyltransferase 85 family.</text>
</comment>
<dbReference type="InterPro" id="IPR020963">
    <property type="entry name" value="ArabinofuranosylTrfase_AftA_N"/>
</dbReference>
<evidence type="ECO:0000256" key="1">
    <source>
        <dbReference type="ARBA" id="ARBA00004651"/>
    </source>
</evidence>
<sequence length="647" mass="70254">MTESPAMSPAMEYDADRLSRRASLVGIAAAALGGGLITLLGFFAFKTVSLPAFSTSMVTRALSTTGTVLTVGLVGALCVWWLFDEHNGTQRPRWRSWLTIALCYISPALLTLATIGLPLSASRLWLDGVQVDQVFRTQFLTRATEASSYADMNYEGLPTFYPLGWFWMGGRLANLLNMPGWEVYQPWALISLAVAGCILVPLWQRLVSSLPVATAIALTTTAVTLTLGAEEPYSAVLAMGVPAVALLCSRAFDGSWFATLAIALYLGISACFYTLYTGAVSLTIVTLIALVIGVSERTWTPFVHLAAIAVGSLAIAAIAWAPYIAGVLQATSPLESAAQHYLPEEGTQIPAPFLSLSVIGMLSLIGLVYLVLRIDEPDLRSLSTALVGTYLWTVASMVMTLAGHTLLGFRLEIVVVLLFATAGILALADFRLMGLPSLYPAHMIGTTSKRVTVAFAIILGMGGVYYAQQIPATNESALDHAYTDTDGYGERADRYTSDSAADYGKIREFIDTQGHAANDTVVLTDEKLFMAYNPYYGFNAFTSHYANPLGEFTTRNLQIEDWAKGSWEQSPEEFAASLDSSPWRAPDVLIFRGDVEEPGDGYKTHLAEDIYPNQPNVRYRAVFFNPEVFEKGWETTQIGPFVVAART</sequence>
<comment type="subcellular location">
    <subcellularLocation>
        <location evidence="1">Cell membrane</location>
        <topology evidence="1">Multi-pass membrane protein</topology>
    </subcellularLocation>
</comment>
<comment type="pathway">
    <text evidence="2">Cell wall biogenesis; cell wall polysaccharide biosynthesis.</text>
</comment>
<evidence type="ECO:0000256" key="11">
    <source>
        <dbReference type="ARBA" id="ARBA00033184"/>
    </source>
</evidence>
<keyword evidence="6" id="KW-1003">Cell membrane</keyword>
<dbReference type="RefSeq" id="WP_039673090.1">
    <property type="nucleotide sequence ID" value="NZ_CP065689.1"/>
</dbReference>
<feature type="transmembrane region" description="Helical" evidence="13">
    <location>
        <begin position="184"/>
        <end position="203"/>
    </location>
</feature>
<gene>
    <name evidence="17" type="primary">aftA</name>
    <name evidence="16" type="ORF">I6G51_02320</name>
    <name evidence="17" type="ORF">NCTC10288_02447</name>
</gene>
<dbReference type="STRING" id="38301.NX84_01705"/>
<keyword evidence="7 17" id="KW-0808">Transferase</keyword>
<dbReference type="InterPro" id="IPR020959">
    <property type="entry name" value="ArabinofuranosylTrfase_AftA_C"/>
</dbReference>
<feature type="transmembrane region" description="Helical" evidence="13">
    <location>
        <begin position="451"/>
        <end position="468"/>
    </location>
</feature>
<evidence type="ECO:0000256" key="7">
    <source>
        <dbReference type="ARBA" id="ARBA00022679"/>
    </source>
</evidence>
<protein>
    <recommendedName>
        <fullName evidence="5">Galactan 5-O-arabinofuranosyltransferase</fullName>
        <ecNumber evidence="4">2.4.2.46</ecNumber>
    </recommendedName>
    <alternativeName>
        <fullName evidence="11">Arabinofuranosyltransferase AftA</fullName>
    </alternativeName>
</protein>
<feature type="transmembrane region" description="Helical" evidence="13">
    <location>
        <begin position="65"/>
        <end position="83"/>
    </location>
</feature>
<proteinExistence type="inferred from homology"/>
<dbReference type="OrthoDB" id="4775300at2"/>
<feature type="transmembrane region" description="Helical" evidence="13">
    <location>
        <begin position="21"/>
        <end position="45"/>
    </location>
</feature>